<evidence type="ECO:0000313" key="2">
    <source>
        <dbReference type="EMBL" id="KAJ8446585.1"/>
    </source>
</evidence>
<name>A0A9Q1KMZ1_9CARY</name>
<feature type="compositionally biased region" description="Polar residues" evidence="1">
    <location>
        <begin position="152"/>
        <end position="167"/>
    </location>
</feature>
<comment type="caution">
    <text evidence="2">The sequence shown here is derived from an EMBL/GenBank/DDBJ whole genome shotgun (WGS) entry which is preliminary data.</text>
</comment>
<keyword evidence="3" id="KW-1185">Reference proteome</keyword>
<organism evidence="2 3">
    <name type="scientific">Carnegiea gigantea</name>
    <dbReference type="NCBI Taxonomy" id="171969"/>
    <lineage>
        <taxon>Eukaryota</taxon>
        <taxon>Viridiplantae</taxon>
        <taxon>Streptophyta</taxon>
        <taxon>Embryophyta</taxon>
        <taxon>Tracheophyta</taxon>
        <taxon>Spermatophyta</taxon>
        <taxon>Magnoliopsida</taxon>
        <taxon>eudicotyledons</taxon>
        <taxon>Gunneridae</taxon>
        <taxon>Pentapetalae</taxon>
        <taxon>Caryophyllales</taxon>
        <taxon>Cactineae</taxon>
        <taxon>Cactaceae</taxon>
        <taxon>Cactoideae</taxon>
        <taxon>Echinocereeae</taxon>
        <taxon>Carnegiea</taxon>
    </lineage>
</organism>
<gene>
    <name evidence="2" type="ORF">Cgig2_019738</name>
</gene>
<dbReference type="AlphaFoldDB" id="A0A9Q1KMZ1"/>
<feature type="region of interest" description="Disordered" evidence="1">
    <location>
        <begin position="138"/>
        <end position="168"/>
    </location>
</feature>
<evidence type="ECO:0000256" key="1">
    <source>
        <dbReference type="SAM" id="MobiDB-lite"/>
    </source>
</evidence>
<dbReference type="EMBL" id="JAKOGI010000052">
    <property type="protein sequence ID" value="KAJ8446585.1"/>
    <property type="molecule type" value="Genomic_DNA"/>
</dbReference>
<proteinExistence type="predicted"/>
<accession>A0A9Q1KMZ1</accession>
<evidence type="ECO:0000313" key="3">
    <source>
        <dbReference type="Proteomes" id="UP001153076"/>
    </source>
</evidence>
<protein>
    <submittedName>
        <fullName evidence="2">Uncharacterized protein</fullName>
    </submittedName>
</protein>
<sequence length="254" mass="28592">MVLSFSKATIMLNGQINGAKRDIILKITERVMSRLNNNMVIVTEIEGFPYFYFVDFLAHFKSLKFPSQNFEESCGNHLETFARYPLPAGPKVSSWLSSHCLLATLRLQGCLPATLRLQDYLPTTLSISHLSMASNKLRNTSLPHANRPKVPTGSSLKRSGSDESSIGRNLKRPSIELSQIENDIDNQDVIFRPRRSLANLPDNVDEESEYKTTYVVGTYYSGHQGVLVFCIDDGVTRLPLECVSYFYAPFEANQ</sequence>
<reference evidence="2" key="1">
    <citation type="submission" date="2022-04" db="EMBL/GenBank/DDBJ databases">
        <title>Carnegiea gigantea Genome sequencing and assembly v2.</title>
        <authorList>
            <person name="Copetti D."/>
            <person name="Sanderson M.J."/>
            <person name="Burquez A."/>
            <person name="Wojciechowski M.F."/>
        </authorList>
    </citation>
    <scope>NUCLEOTIDE SEQUENCE</scope>
    <source>
        <strain evidence="2">SGP5-SGP5p</strain>
        <tissue evidence="2">Aerial part</tissue>
    </source>
</reference>
<dbReference type="Proteomes" id="UP001153076">
    <property type="component" value="Unassembled WGS sequence"/>
</dbReference>